<dbReference type="EMBL" id="JAWDJW010000041">
    <property type="protein sequence ID" value="KAK3081897.1"/>
    <property type="molecule type" value="Genomic_DNA"/>
</dbReference>
<gene>
    <name evidence="1" type="ORF">LTS18_013316</name>
</gene>
<comment type="caution">
    <text evidence="1">The sequence shown here is derived from an EMBL/GenBank/DDBJ whole genome shotgun (WGS) entry which is preliminary data.</text>
</comment>
<protein>
    <submittedName>
        <fullName evidence="1">Uncharacterized protein</fullName>
    </submittedName>
</protein>
<reference evidence="1" key="1">
    <citation type="submission" date="2024-09" db="EMBL/GenBank/DDBJ databases">
        <title>Black Yeasts Isolated from many extreme environments.</title>
        <authorList>
            <person name="Coleine C."/>
            <person name="Stajich J.E."/>
            <person name="Selbmann L."/>
        </authorList>
    </citation>
    <scope>NUCLEOTIDE SEQUENCE</scope>
    <source>
        <strain evidence="1">CCFEE 5737</strain>
    </source>
</reference>
<proteinExistence type="predicted"/>
<keyword evidence="2" id="KW-1185">Reference proteome</keyword>
<name>A0ACC3DZ79_9PEZI</name>
<feature type="non-terminal residue" evidence="1">
    <location>
        <position position="1"/>
    </location>
</feature>
<evidence type="ECO:0000313" key="2">
    <source>
        <dbReference type="Proteomes" id="UP001186974"/>
    </source>
</evidence>
<sequence>VTEAQDATAEQYRIHLARQEDQIISNLQFTLAYHQYWQDQVQAGAQALQQMQQYRDDFLEFRRTQNRAGARSKKGRARRYVKVYIPSQMCFLERTAQPKTSPSANKLPTVPRYEAKVARFQAHIEEDLQHLSILRDFDQFLNSAEEKLGILYELDAEIESRGEIEDE</sequence>
<evidence type="ECO:0000313" key="1">
    <source>
        <dbReference type="EMBL" id="KAK3081897.1"/>
    </source>
</evidence>
<organism evidence="1 2">
    <name type="scientific">Coniosporium uncinatum</name>
    <dbReference type="NCBI Taxonomy" id="93489"/>
    <lineage>
        <taxon>Eukaryota</taxon>
        <taxon>Fungi</taxon>
        <taxon>Dikarya</taxon>
        <taxon>Ascomycota</taxon>
        <taxon>Pezizomycotina</taxon>
        <taxon>Dothideomycetes</taxon>
        <taxon>Dothideomycetes incertae sedis</taxon>
        <taxon>Coniosporium</taxon>
    </lineage>
</organism>
<accession>A0ACC3DZ79</accession>
<dbReference type="Proteomes" id="UP001186974">
    <property type="component" value="Unassembled WGS sequence"/>
</dbReference>